<evidence type="ECO:0008006" key="2">
    <source>
        <dbReference type="Google" id="ProtNLM"/>
    </source>
</evidence>
<name>A0A2D4IT20_MICLE</name>
<dbReference type="AlphaFoldDB" id="A0A2D4IT20"/>
<dbReference type="PANTHER" id="PTHR31635:SF196">
    <property type="entry name" value="REVERSE TRANSCRIPTASE DOMAIN-CONTAINING PROTEIN-RELATED"/>
    <property type="match status" value="1"/>
</dbReference>
<reference evidence="1" key="1">
    <citation type="submission" date="2017-07" db="EMBL/GenBank/DDBJ databases">
        <authorList>
            <person name="Mikheyev A."/>
            <person name="Grau M."/>
        </authorList>
    </citation>
    <scope>NUCLEOTIDE SEQUENCE</scope>
    <source>
        <tissue evidence="1">Venom_gland</tissue>
    </source>
</reference>
<reference evidence="1" key="2">
    <citation type="submission" date="2017-11" db="EMBL/GenBank/DDBJ databases">
        <title>Coralsnake Venomics: Analyses of Venom Gland Transcriptomes and Proteomes of Six Brazilian Taxa.</title>
        <authorList>
            <person name="Aird S.D."/>
            <person name="Jorge da Silva N."/>
            <person name="Qiu L."/>
            <person name="Villar-Briones A."/>
            <person name="Aparecida-Saddi V."/>
            <person name="Campos-Telles M.P."/>
            <person name="Grau M."/>
            <person name="Mikheyev A.S."/>
        </authorList>
    </citation>
    <scope>NUCLEOTIDE SEQUENCE</scope>
    <source>
        <tissue evidence="1">Venom_gland</tissue>
    </source>
</reference>
<organism evidence="1">
    <name type="scientific">Micrurus lemniscatus lemniscatus</name>
    <dbReference type="NCBI Taxonomy" id="129467"/>
    <lineage>
        <taxon>Eukaryota</taxon>
        <taxon>Metazoa</taxon>
        <taxon>Chordata</taxon>
        <taxon>Craniata</taxon>
        <taxon>Vertebrata</taxon>
        <taxon>Euteleostomi</taxon>
        <taxon>Lepidosauria</taxon>
        <taxon>Squamata</taxon>
        <taxon>Bifurcata</taxon>
        <taxon>Unidentata</taxon>
        <taxon>Episquamata</taxon>
        <taxon>Toxicofera</taxon>
        <taxon>Serpentes</taxon>
        <taxon>Colubroidea</taxon>
        <taxon>Elapidae</taxon>
        <taxon>Elapinae</taxon>
        <taxon>Micrurus</taxon>
    </lineage>
</organism>
<protein>
    <recommendedName>
        <fullName evidence="2">Reverse transcriptase domain-containing protein</fullName>
    </recommendedName>
</protein>
<evidence type="ECO:0000313" key="1">
    <source>
        <dbReference type="EMBL" id="LAA87349.1"/>
    </source>
</evidence>
<accession>A0A2D4IT20</accession>
<proteinExistence type="predicted"/>
<dbReference type="PANTHER" id="PTHR31635">
    <property type="entry name" value="REVERSE TRANSCRIPTASE DOMAIN-CONTAINING PROTEIN-RELATED"/>
    <property type="match status" value="1"/>
</dbReference>
<dbReference type="EMBL" id="IACK01121731">
    <property type="protein sequence ID" value="LAA87349.1"/>
    <property type="molecule type" value="Transcribed_RNA"/>
</dbReference>
<sequence>MLNGKINLKEMIWAINKQNKVARPDGLPTELYKTQQDILGNRLLKLFNEVLDEAKIPQSWKGAMITIIPKEKNDRTNIGNYTPIFLLNVDYKIFVTIIAERFKNIKFIHTDQNGFLPYRHLRNNIRTILDVIEYYEKHNGDQVALLFGC</sequence>